<keyword evidence="2" id="KW-1185">Reference proteome</keyword>
<accession>A0ACC2XU51</accession>
<sequence length="170" mass="17919">MAKKYPCLLPKAGLVIDLGAAPGGWSQVASPKVGSKGHVIALDLLPILPVARNVTTLQGDFLSPAIQAELEHVTTAAAASRQKQGVTSSHQTETETPSGGAASRVDTILSDMMANMSGIRVRDIEASLELCQTALSFAQGRLKTGLTKQIEADVEEKKALSMKDYKGCML</sequence>
<evidence type="ECO:0000313" key="2">
    <source>
        <dbReference type="Proteomes" id="UP001234202"/>
    </source>
</evidence>
<gene>
    <name evidence="1" type="ORF">QFC24_000815</name>
</gene>
<name>A0ACC2XU51_9TREE</name>
<protein>
    <submittedName>
        <fullName evidence="1">Uncharacterized protein</fullName>
    </submittedName>
</protein>
<comment type="caution">
    <text evidence="1">The sequence shown here is derived from an EMBL/GenBank/DDBJ whole genome shotgun (WGS) entry which is preliminary data.</text>
</comment>
<dbReference type="Proteomes" id="UP001234202">
    <property type="component" value="Unassembled WGS sequence"/>
</dbReference>
<dbReference type="EMBL" id="JASBWV010000002">
    <property type="protein sequence ID" value="KAJ9127408.1"/>
    <property type="molecule type" value="Genomic_DNA"/>
</dbReference>
<proteinExistence type="predicted"/>
<reference evidence="1" key="1">
    <citation type="submission" date="2023-04" db="EMBL/GenBank/DDBJ databases">
        <title>Draft Genome sequencing of Naganishia species isolated from polar environments using Oxford Nanopore Technology.</title>
        <authorList>
            <person name="Leo P."/>
            <person name="Venkateswaran K."/>
        </authorList>
    </citation>
    <scope>NUCLEOTIDE SEQUENCE</scope>
    <source>
        <strain evidence="1">DBVPG 5303</strain>
    </source>
</reference>
<evidence type="ECO:0000313" key="1">
    <source>
        <dbReference type="EMBL" id="KAJ9127408.1"/>
    </source>
</evidence>
<organism evidence="1 2">
    <name type="scientific">Naganishia onofrii</name>
    <dbReference type="NCBI Taxonomy" id="1851511"/>
    <lineage>
        <taxon>Eukaryota</taxon>
        <taxon>Fungi</taxon>
        <taxon>Dikarya</taxon>
        <taxon>Basidiomycota</taxon>
        <taxon>Agaricomycotina</taxon>
        <taxon>Tremellomycetes</taxon>
        <taxon>Filobasidiales</taxon>
        <taxon>Filobasidiaceae</taxon>
        <taxon>Naganishia</taxon>
    </lineage>
</organism>